<dbReference type="EMBL" id="JACXAE010000064">
    <property type="protein sequence ID" value="MBD2774110.1"/>
    <property type="molecule type" value="Genomic_DNA"/>
</dbReference>
<dbReference type="RefSeq" id="WP_190830707.1">
    <property type="nucleotide sequence ID" value="NZ_CAWPPI010000064.1"/>
</dbReference>
<protein>
    <submittedName>
        <fullName evidence="1">Uncharacterized protein</fullName>
    </submittedName>
</protein>
<dbReference type="AlphaFoldDB" id="A0A8J6XDL0"/>
<proteinExistence type="predicted"/>
<comment type="caution">
    <text evidence="1">The sequence shown here is derived from an EMBL/GenBank/DDBJ whole genome shotgun (WGS) entry which is preliminary data.</text>
</comment>
<evidence type="ECO:0000313" key="1">
    <source>
        <dbReference type="EMBL" id="MBD2774110.1"/>
    </source>
</evidence>
<reference evidence="1" key="1">
    <citation type="submission" date="2020-09" db="EMBL/GenBank/DDBJ databases">
        <title>Iningainema tapete sp. nov. (Scytonemataceae, Cyanobacteria) from greenhouses in central Florida (USA) produces two types of nodularin with biosynthetic potential for microcystin-LR and anabaenopeptins.</title>
        <authorList>
            <person name="Berthold D.E."/>
            <person name="Lefler F.W."/>
            <person name="Huang I.-S."/>
            <person name="Abdulla H."/>
            <person name="Zimba P.V."/>
            <person name="Laughinghouse H.D. IV."/>
        </authorList>
    </citation>
    <scope>NUCLEOTIDE SEQUENCE</scope>
    <source>
        <strain evidence="1">BLCCT55</strain>
    </source>
</reference>
<gene>
    <name evidence="1" type="ORF">ICL16_19025</name>
</gene>
<evidence type="ECO:0000313" key="2">
    <source>
        <dbReference type="Proteomes" id="UP000629098"/>
    </source>
</evidence>
<accession>A0A8J6XDL0</accession>
<name>A0A8J6XDL0_9CYAN</name>
<sequence>MHDLHILIRKIKKAPSMYLGRHSILCLQAFLSGYNVAKFSENASLTPQEEDFKQFPEWIRQKFNIQTSQSWASIILFFSEDERKALDTFFELFEEFVNRDCTPPSGTAHTKEYQVLSALESKEGSVV</sequence>
<keyword evidence="2" id="KW-1185">Reference proteome</keyword>
<dbReference type="Proteomes" id="UP000629098">
    <property type="component" value="Unassembled WGS sequence"/>
</dbReference>
<organism evidence="1 2">
    <name type="scientific">Iningainema tapete BLCC-T55</name>
    <dbReference type="NCBI Taxonomy" id="2748662"/>
    <lineage>
        <taxon>Bacteria</taxon>
        <taxon>Bacillati</taxon>
        <taxon>Cyanobacteriota</taxon>
        <taxon>Cyanophyceae</taxon>
        <taxon>Nostocales</taxon>
        <taxon>Scytonemataceae</taxon>
        <taxon>Iningainema tapete</taxon>
    </lineage>
</organism>